<dbReference type="CDD" id="cd17557">
    <property type="entry name" value="REC_Rcp-like"/>
    <property type="match status" value="1"/>
</dbReference>
<keyword evidence="1" id="KW-0597">Phosphoprotein</keyword>
<feature type="domain" description="Response regulatory" evidence="2">
    <location>
        <begin position="8"/>
        <end position="129"/>
    </location>
</feature>
<evidence type="ECO:0000259" key="2">
    <source>
        <dbReference type="PROSITE" id="PS50110"/>
    </source>
</evidence>
<dbReference type="InterPro" id="IPR001789">
    <property type="entry name" value="Sig_transdc_resp-reg_receiver"/>
</dbReference>
<dbReference type="RefSeq" id="WP_090147435.1">
    <property type="nucleotide sequence ID" value="NZ_FNAN01000003.1"/>
</dbReference>
<dbReference type="Proteomes" id="UP000198748">
    <property type="component" value="Unassembled WGS sequence"/>
</dbReference>
<dbReference type="PANTHER" id="PTHR44520">
    <property type="entry name" value="RESPONSE REGULATOR RCP1-RELATED"/>
    <property type="match status" value="1"/>
</dbReference>
<dbReference type="SMART" id="SM00448">
    <property type="entry name" value="REC"/>
    <property type="match status" value="1"/>
</dbReference>
<dbReference type="EMBL" id="FNAN01000003">
    <property type="protein sequence ID" value="SDE05012.1"/>
    <property type="molecule type" value="Genomic_DNA"/>
</dbReference>
<evidence type="ECO:0000313" key="4">
    <source>
        <dbReference type="Proteomes" id="UP000198748"/>
    </source>
</evidence>
<accession>A0A1G6ZR84</accession>
<dbReference type="AlphaFoldDB" id="A0A1G6ZR84"/>
<dbReference type="STRING" id="659014.SAMN04487996_103203"/>
<dbReference type="Pfam" id="PF00072">
    <property type="entry name" value="Response_reg"/>
    <property type="match status" value="1"/>
</dbReference>
<dbReference type="Gene3D" id="3.40.50.2300">
    <property type="match status" value="1"/>
</dbReference>
<dbReference type="GO" id="GO:0000160">
    <property type="term" value="P:phosphorelay signal transduction system"/>
    <property type="evidence" value="ECO:0007669"/>
    <property type="project" value="InterPro"/>
</dbReference>
<organism evidence="3 4">
    <name type="scientific">Dyadobacter soli</name>
    <dbReference type="NCBI Taxonomy" id="659014"/>
    <lineage>
        <taxon>Bacteria</taxon>
        <taxon>Pseudomonadati</taxon>
        <taxon>Bacteroidota</taxon>
        <taxon>Cytophagia</taxon>
        <taxon>Cytophagales</taxon>
        <taxon>Spirosomataceae</taxon>
        <taxon>Dyadobacter</taxon>
    </lineage>
</organism>
<dbReference type="InterPro" id="IPR052893">
    <property type="entry name" value="TCS_response_regulator"/>
</dbReference>
<gene>
    <name evidence="3" type="ORF">SAMN04487996_103203</name>
</gene>
<reference evidence="4" key="1">
    <citation type="submission" date="2016-10" db="EMBL/GenBank/DDBJ databases">
        <authorList>
            <person name="Varghese N."/>
            <person name="Submissions S."/>
        </authorList>
    </citation>
    <scope>NUCLEOTIDE SEQUENCE [LARGE SCALE GENOMIC DNA]</scope>
    <source>
        <strain evidence="4">DSM 25329</strain>
    </source>
</reference>
<feature type="modified residue" description="4-aspartylphosphate" evidence="1">
    <location>
        <position position="62"/>
    </location>
</feature>
<name>A0A1G6ZR84_9BACT</name>
<evidence type="ECO:0000313" key="3">
    <source>
        <dbReference type="EMBL" id="SDE05012.1"/>
    </source>
</evidence>
<dbReference type="PANTHER" id="PTHR44520:SF2">
    <property type="entry name" value="RESPONSE REGULATOR RCP1"/>
    <property type="match status" value="1"/>
</dbReference>
<sequence>MSTKPNKSIFLADDDEDDCLLFEDALREVSTSAELVTASDGVELIDLIEKTVPPPPDVIFLDLNMPRKNGFECLDLIRKTKAWEDIPVVIFSTTGQEEMVRKVHEKGANFFIRKPGSFPKLKQAIKQILDIDWTKHSWTPAPENFYYQY</sequence>
<proteinExistence type="predicted"/>
<dbReference type="PROSITE" id="PS50110">
    <property type="entry name" value="RESPONSE_REGULATORY"/>
    <property type="match status" value="1"/>
</dbReference>
<protein>
    <submittedName>
        <fullName evidence="3">CheY chemotaxis protein or a CheY-like REC (Receiver) domain</fullName>
    </submittedName>
</protein>
<keyword evidence="4" id="KW-1185">Reference proteome</keyword>
<dbReference type="InterPro" id="IPR011006">
    <property type="entry name" value="CheY-like_superfamily"/>
</dbReference>
<evidence type="ECO:0000256" key="1">
    <source>
        <dbReference type="PROSITE-ProRule" id="PRU00169"/>
    </source>
</evidence>
<dbReference type="SUPFAM" id="SSF52172">
    <property type="entry name" value="CheY-like"/>
    <property type="match status" value="1"/>
</dbReference>
<dbReference type="OrthoDB" id="7631574at2"/>